<dbReference type="Proteomes" id="UP000009073">
    <property type="component" value="Chromosome"/>
</dbReference>
<dbReference type="STRING" id="595494.Tola_1836"/>
<dbReference type="OrthoDB" id="156515at2"/>
<dbReference type="Pfam" id="PF10054">
    <property type="entry name" value="DUF2291"/>
    <property type="match status" value="1"/>
</dbReference>
<name>C4LFS7_TOLAT</name>
<gene>
    <name evidence="1" type="ordered locus">Tola_1836</name>
</gene>
<protein>
    <submittedName>
        <fullName evidence="1">Putative lipoprotein</fullName>
    </submittedName>
</protein>
<dbReference type="InterPro" id="IPR014582">
    <property type="entry name" value="UCP033535_lipo"/>
</dbReference>
<reference evidence="2" key="1">
    <citation type="submission" date="2009-05" db="EMBL/GenBank/DDBJ databases">
        <title>Complete sequence of Tolumonas auensis DSM 9187.</title>
        <authorList>
            <consortium name="US DOE Joint Genome Institute"/>
            <person name="Lucas S."/>
            <person name="Copeland A."/>
            <person name="Lapidus A."/>
            <person name="Glavina del Rio T."/>
            <person name="Tice H."/>
            <person name="Bruce D."/>
            <person name="Goodwin L."/>
            <person name="Pitluck S."/>
            <person name="Chertkov O."/>
            <person name="Brettin T."/>
            <person name="Detter J.C."/>
            <person name="Han C."/>
            <person name="Larimer F."/>
            <person name="Land M."/>
            <person name="Hauser L."/>
            <person name="Kyrpides N."/>
            <person name="Mikhailova N."/>
            <person name="Spring S."/>
            <person name="Beller H."/>
        </authorList>
    </citation>
    <scope>NUCLEOTIDE SEQUENCE [LARGE SCALE GENOMIC DNA]</scope>
    <source>
        <strain evidence="2">DSM 9187 / TA4</strain>
    </source>
</reference>
<proteinExistence type="predicted"/>
<dbReference type="AlphaFoldDB" id="C4LFS7"/>
<reference evidence="1 2" key="2">
    <citation type="journal article" date="2011" name="Stand. Genomic Sci.">
        <title>Complete genome sequence of Tolumonas auensis type strain (TA 4).</title>
        <authorList>
            <person name="Chertkov O."/>
            <person name="Copeland A."/>
            <person name="Lucas S."/>
            <person name="Lapidus A."/>
            <person name="Berry K.W."/>
            <person name="Detter J.C."/>
            <person name="Del Rio T.G."/>
            <person name="Hammon N."/>
            <person name="Dalin E."/>
            <person name="Tice H."/>
            <person name="Pitluck S."/>
            <person name="Richardson P."/>
            <person name="Bruce D."/>
            <person name="Goodwin L."/>
            <person name="Han C."/>
            <person name="Tapia R."/>
            <person name="Saunders E."/>
            <person name="Schmutz J."/>
            <person name="Brettin T."/>
            <person name="Larimer F."/>
            <person name="Land M."/>
            <person name="Hauser L."/>
            <person name="Spring S."/>
            <person name="Rohde M."/>
            <person name="Kyrpides N.C."/>
            <person name="Ivanova N."/>
            <person name="Goker M."/>
            <person name="Beller H.R."/>
            <person name="Klenk H.P."/>
            <person name="Woyke T."/>
        </authorList>
    </citation>
    <scope>NUCLEOTIDE SEQUENCE [LARGE SCALE GENOMIC DNA]</scope>
    <source>
        <strain evidence="2">DSM 9187 / TA4</strain>
    </source>
</reference>
<dbReference type="PROSITE" id="PS51257">
    <property type="entry name" value="PROKAR_LIPOPROTEIN"/>
    <property type="match status" value="1"/>
</dbReference>
<dbReference type="EMBL" id="CP001616">
    <property type="protein sequence ID" value="ACQ93444.1"/>
    <property type="molecule type" value="Genomic_DNA"/>
</dbReference>
<dbReference type="RefSeq" id="WP_015878915.1">
    <property type="nucleotide sequence ID" value="NC_012691.1"/>
</dbReference>
<accession>C4LFS7</accession>
<dbReference type="InterPro" id="IPR036215">
    <property type="entry name" value="TM0957-like_sf"/>
</dbReference>
<keyword evidence="2" id="KW-1185">Reference proteome</keyword>
<dbReference type="HOGENOM" id="CLU_076022_1_0_6"/>
<dbReference type="KEGG" id="tau:Tola_1836"/>
<sequence>MLCSKNIKFGVIVVWMCTMLSGCDVVKLDQDGKPILPMSAEDAASIKNMTPKDIAEKLWGQIVPEAKQKSITWEKIKSEVTTAKSGKNKSYFVSFEGVVDALDTSTKERSIKINVAGDNVSLQLGPIVKGNAIRDAASFIQFDQFKNQVQFAKLSKELNKKALLGISMPDAAWQGKSVDVLAAATISDNGVVDIIPIEIIKR</sequence>
<evidence type="ECO:0000313" key="2">
    <source>
        <dbReference type="Proteomes" id="UP000009073"/>
    </source>
</evidence>
<organism evidence="1 2">
    <name type="scientific">Tolumonas auensis (strain DSM 9187 / NBRC 110442 / TA 4)</name>
    <dbReference type="NCBI Taxonomy" id="595494"/>
    <lineage>
        <taxon>Bacteria</taxon>
        <taxon>Pseudomonadati</taxon>
        <taxon>Pseudomonadota</taxon>
        <taxon>Gammaproteobacteria</taxon>
        <taxon>Aeromonadales</taxon>
        <taxon>Aeromonadaceae</taxon>
        <taxon>Tolumonas</taxon>
    </lineage>
</organism>
<dbReference type="SUPFAM" id="SSF141318">
    <property type="entry name" value="TM0957-like"/>
    <property type="match status" value="1"/>
</dbReference>
<evidence type="ECO:0000313" key="1">
    <source>
        <dbReference type="EMBL" id="ACQ93444.1"/>
    </source>
</evidence>
<dbReference type="PIRSF" id="PIRSF033535">
    <property type="entry name" value="UCP033535_plp"/>
    <property type="match status" value="1"/>
</dbReference>
<keyword evidence="1" id="KW-0449">Lipoprotein</keyword>
<dbReference type="eggNOG" id="COG5618">
    <property type="taxonomic scope" value="Bacteria"/>
</dbReference>